<feature type="transmembrane region" description="Helical" evidence="1">
    <location>
        <begin position="407"/>
        <end position="425"/>
    </location>
</feature>
<keyword evidence="3" id="KW-1185">Reference proteome</keyword>
<keyword evidence="1" id="KW-0812">Transmembrane</keyword>
<comment type="caution">
    <text evidence="2">The sequence shown here is derived from an EMBL/GenBank/DDBJ whole genome shotgun (WGS) entry which is preliminary data.</text>
</comment>
<reference evidence="2 3" key="1">
    <citation type="submission" date="2020-04" db="EMBL/GenBank/DDBJ databases">
        <authorList>
            <person name="Alioto T."/>
            <person name="Alioto T."/>
            <person name="Gomez Garrido J."/>
        </authorList>
    </citation>
    <scope>NUCLEOTIDE SEQUENCE [LARGE SCALE GENOMIC DNA]</scope>
</reference>
<feature type="transmembrane region" description="Helical" evidence="1">
    <location>
        <begin position="159"/>
        <end position="177"/>
    </location>
</feature>
<sequence length="426" mass="49239">MNFPCVDRELNAQCSVQCEVIYLKEVHYSEALLMATMKRPVDFIGRSGLLLVKFWSMLTTCKIGLPARATKILLATQFYGSIIFIITVGAVHPTPRKFFSKNWLLLVRFAIHGRLLASFYLSIPLLRELLTFQPEQVLKFTKKLQLELKNVGTRKWRNSIYIFTFIALSFTEAFLFLKKYANNPQITGMFHSIPLPITMIFIITSTMLTAIIFTVEVSFFIFSNFFLEYILALMNHLKFAVENLHVRTRLELSAEFWPSDFQGNVFDIRYLTEFHNYIIQFVKKFMNARYFTMYFLTLYMRKLVMVSTLIARVISKVVEVESSPVFILIIGMQIFTLGTYCHHGTLITAKNVDINRMIQYKMANPGDGVDLDHPDLKSLSVLEARTSLDFSLDLDSNFPLKLNTSSLTRVFSFTVFILILFLTFGP</sequence>
<feature type="transmembrane region" description="Helical" evidence="1">
    <location>
        <begin position="103"/>
        <end position="123"/>
    </location>
</feature>
<dbReference type="AlphaFoldDB" id="A0A8S1CTY4"/>
<keyword evidence="1" id="KW-1133">Transmembrane helix</keyword>
<evidence type="ECO:0000313" key="2">
    <source>
        <dbReference type="EMBL" id="CAB3371421.1"/>
    </source>
</evidence>
<protein>
    <submittedName>
        <fullName evidence="2">Uncharacterized protein</fullName>
    </submittedName>
</protein>
<feature type="transmembrane region" description="Helical" evidence="1">
    <location>
        <begin position="326"/>
        <end position="349"/>
    </location>
</feature>
<proteinExistence type="predicted"/>
<organism evidence="2 3">
    <name type="scientific">Cloeon dipterum</name>
    <dbReference type="NCBI Taxonomy" id="197152"/>
    <lineage>
        <taxon>Eukaryota</taxon>
        <taxon>Metazoa</taxon>
        <taxon>Ecdysozoa</taxon>
        <taxon>Arthropoda</taxon>
        <taxon>Hexapoda</taxon>
        <taxon>Insecta</taxon>
        <taxon>Pterygota</taxon>
        <taxon>Palaeoptera</taxon>
        <taxon>Ephemeroptera</taxon>
        <taxon>Pisciforma</taxon>
        <taxon>Baetidae</taxon>
        <taxon>Cloeon</taxon>
    </lineage>
</organism>
<evidence type="ECO:0000256" key="1">
    <source>
        <dbReference type="SAM" id="Phobius"/>
    </source>
</evidence>
<feature type="transmembrane region" description="Helical" evidence="1">
    <location>
        <begin position="219"/>
        <end position="237"/>
    </location>
</feature>
<dbReference type="Proteomes" id="UP000494165">
    <property type="component" value="Unassembled WGS sequence"/>
</dbReference>
<gene>
    <name evidence="2" type="ORF">CLODIP_2_CD04648</name>
</gene>
<name>A0A8S1CTY4_9INSE</name>
<evidence type="ECO:0000313" key="3">
    <source>
        <dbReference type="Proteomes" id="UP000494165"/>
    </source>
</evidence>
<feature type="transmembrane region" description="Helical" evidence="1">
    <location>
        <begin position="189"/>
        <end position="213"/>
    </location>
</feature>
<feature type="transmembrane region" description="Helical" evidence="1">
    <location>
        <begin position="71"/>
        <end position="91"/>
    </location>
</feature>
<feature type="transmembrane region" description="Helical" evidence="1">
    <location>
        <begin position="293"/>
        <end position="314"/>
    </location>
</feature>
<keyword evidence="1" id="KW-0472">Membrane</keyword>
<accession>A0A8S1CTY4</accession>
<dbReference type="EMBL" id="CADEPI010000061">
    <property type="protein sequence ID" value="CAB3371421.1"/>
    <property type="molecule type" value="Genomic_DNA"/>
</dbReference>